<sequence length="56" mass="5988">MVVKCPECDAEIKIPSDSIEGEIVTCPDCGASYELVKSGEGFEIKPAQVVGEDWGQ</sequence>
<protein>
    <submittedName>
        <fullName evidence="1">Alpha-aminoadipate carrier protein LysW</fullName>
    </submittedName>
</protein>
<dbReference type="EMBL" id="CP002408">
    <property type="protein sequence ID" value="AFU58393.1"/>
    <property type="molecule type" value="Genomic_DNA"/>
</dbReference>
<dbReference type="CDD" id="cd13946">
    <property type="entry name" value="LysW"/>
    <property type="match status" value="1"/>
</dbReference>
<proteinExistence type="predicted"/>
<dbReference type="InParanoid" id="K0IHL0"/>
<dbReference type="KEGG" id="nga:Ngar_c14570"/>
<dbReference type="OrthoDB" id="159847at2157"/>
<dbReference type="InterPro" id="IPR005906">
    <property type="entry name" value="LysW"/>
</dbReference>
<dbReference type="Pfam" id="PF21344">
    <property type="entry name" value="Zn_ribbon_LysW"/>
    <property type="match status" value="1"/>
</dbReference>
<evidence type="ECO:0000313" key="1">
    <source>
        <dbReference type="EMBL" id="AFU58393.1"/>
    </source>
</evidence>
<dbReference type="Gene3D" id="2.20.28.160">
    <property type="match status" value="1"/>
</dbReference>
<dbReference type="RefSeq" id="WP_015018930.1">
    <property type="nucleotide sequence ID" value="NC_018719.1"/>
</dbReference>
<gene>
    <name evidence="1" type="primary">lysW</name>
    <name evidence="1" type="ordered locus">Ngar_c14570</name>
</gene>
<dbReference type="Proteomes" id="UP000008037">
    <property type="component" value="Chromosome"/>
</dbReference>
<organism evidence="1 2">
    <name type="scientific">Nitrososphaera gargensis (strain Ga9.2)</name>
    <dbReference type="NCBI Taxonomy" id="1237085"/>
    <lineage>
        <taxon>Archaea</taxon>
        <taxon>Nitrososphaerota</taxon>
        <taxon>Nitrososphaeria</taxon>
        <taxon>Nitrososphaerales</taxon>
        <taxon>Nitrososphaeraceae</taxon>
        <taxon>Nitrososphaera</taxon>
    </lineage>
</organism>
<dbReference type="PANTHER" id="PTHR40393">
    <property type="entry name" value="LYSINE BIOSYNTHESIS PROTEIN-RELATED-RELATED"/>
    <property type="match status" value="1"/>
</dbReference>
<name>K0IHL0_NITGG</name>
<keyword evidence="2" id="KW-1185">Reference proteome</keyword>
<dbReference type="HOGENOM" id="CLU_195720_1_0_2"/>
<dbReference type="AlphaFoldDB" id="K0IHL0"/>
<evidence type="ECO:0000313" key="2">
    <source>
        <dbReference type="Proteomes" id="UP000008037"/>
    </source>
</evidence>
<dbReference type="STRING" id="1237085.Ngar_c14570"/>
<dbReference type="NCBIfam" id="NF041070">
    <property type="entry name" value="carrier_LysW_Arch"/>
    <property type="match status" value="1"/>
</dbReference>
<dbReference type="GeneID" id="13797716"/>
<reference evidence="1 2" key="1">
    <citation type="journal article" date="2012" name="Environ. Microbiol.">
        <title>The genome of the ammonia-oxidizing Candidatus Nitrososphaera gargensis: insights into metabolic versatility and environmental adaptations.</title>
        <authorList>
            <person name="Spang A."/>
            <person name="Poehlein A."/>
            <person name="Offre P."/>
            <person name="Zumbragel S."/>
            <person name="Haider S."/>
            <person name="Rychlik N."/>
            <person name="Nowka B."/>
            <person name="Schmeisser C."/>
            <person name="Lebedeva E.V."/>
            <person name="Rattei T."/>
            <person name="Bohm C."/>
            <person name="Schmid M."/>
            <person name="Galushko A."/>
            <person name="Hatzenpichler R."/>
            <person name="Weinmaier T."/>
            <person name="Daniel R."/>
            <person name="Schleper C."/>
            <person name="Spieck E."/>
            <person name="Streit W."/>
            <person name="Wagner M."/>
        </authorList>
    </citation>
    <scope>NUCLEOTIDE SEQUENCE [LARGE SCALE GENOMIC DNA]</scope>
    <source>
        <strain evidence="2">Ga9.2</strain>
    </source>
</reference>
<dbReference type="PANTHER" id="PTHR40393:SF2">
    <property type="entry name" value="ALPHA-AMINOADIPATE_GLUTAMATE CARRIER PROTEIN LYSW"/>
    <property type="match status" value="1"/>
</dbReference>
<accession>K0IHL0</accession>